<keyword evidence="2" id="KW-0238">DNA-binding</keyword>
<dbReference type="EMBL" id="VMNK01000007">
    <property type="protein sequence ID" value="TVO57221.1"/>
    <property type="molecule type" value="Genomic_DNA"/>
</dbReference>
<dbReference type="GO" id="GO:0003700">
    <property type="term" value="F:DNA-binding transcription factor activity"/>
    <property type="evidence" value="ECO:0007669"/>
    <property type="project" value="InterPro"/>
</dbReference>
<proteinExistence type="predicted"/>
<dbReference type="Gene3D" id="1.10.10.10">
    <property type="entry name" value="Winged helix-like DNA-binding domain superfamily/Winged helix DNA-binding domain"/>
    <property type="match status" value="1"/>
</dbReference>
<dbReference type="OrthoDB" id="9799812at2"/>
<dbReference type="Pfam" id="PF07729">
    <property type="entry name" value="FCD"/>
    <property type="match status" value="1"/>
</dbReference>
<dbReference type="SMART" id="SM00895">
    <property type="entry name" value="FCD"/>
    <property type="match status" value="1"/>
</dbReference>
<dbReference type="PROSITE" id="PS50949">
    <property type="entry name" value="HTH_GNTR"/>
    <property type="match status" value="1"/>
</dbReference>
<name>A0A557QWC6_9RHOO</name>
<dbReference type="InterPro" id="IPR011711">
    <property type="entry name" value="GntR_C"/>
</dbReference>
<dbReference type="PANTHER" id="PTHR43537">
    <property type="entry name" value="TRANSCRIPTIONAL REGULATOR, GNTR FAMILY"/>
    <property type="match status" value="1"/>
</dbReference>
<keyword evidence="6" id="KW-1185">Reference proteome</keyword>
<dbReference type="Pfam" id="PF00392">
    <property type="entry name" value="GntR"/>
    <property type="match status" value="1"/>
</dbReference>
<evidence type="ECO:0000313" key="6">
    <source>
        <dbReference type="Proteomes" id="UP000319502"/>
    </source>
</evidence>
<dbReference type="InterPro" id="IPR036388">
    <property type="entry name" value="WH-like_DNA-bd_sf"/>
</dbReference>
<feature type="domain" description="HTH gntR-type" evidence="4">
    <location>
        <begin position="20"/>
        <end position="87"/>
    </location>
</feature>
<evidence type="ECO:0000256" key="2">
    <source>
        <dbReference type="ARBA" id="ARBA00023125"/>
    </source>
</evidence>
<keyword evidence="3" id="KW-0804">Transcription</keyword>
<dbReference type="RefSeq" id="WP_144309460.1">
    <property type="nucleotide sequence ID" value="NZ_VMNK01000007.1"/>
</dbReference>
<evidence type="ECO:0000259" key="4">
    <source>
        <dbReference type="PROSITE" id="PS50949"/>
    </source>
</evidence>
<dbReference type="SUPFAM" id="SSF48008">
    <property type="entry name" value="GntR ligand-binding domain-like"/>
    <property type="match status" value="1"/>
</dbReference>
<dbReference type="Proteomes" id="UP000319502">
    <property type="component" value="Unassembled WGS sequence"/>
</dbReference>
<dbReference type="AlphaFoldDB" id="A0A557QWC6"/>
<accession>A0A557QWC6</accession>
<dbReference type="GO" id="GO:0003677">
    <property type="term" value="F:DNA binding"/>
    <property type="evidence" value="ECO:0007669"/>
    <property type="project" value="UniProtKB-KW"/>
</dbReference>
<sequence>MSDAALNNTTAAPDTGMEPKTLVEGAYRRLRRNIVEGVHPPGEKLRVEHLKEQYDVGAGTLREALQLLVTDALVVAQGQRGFRVAPISLKDFEDITRTRVLIETEALRQSIALGDDDWEGRVLAAFHRLSRAEERLDDEASAREDWEERNRVFHEVLISACPSRWIQHFQQILYRQSERYRRLSLFRNPIPRDVHAEHQLLCDTTVARDSEAACKVLTEHILRTLDAVRHMPTEFLTAAAPVSLARQKADQA</sequence>
<dbReference type="SUPFAM" id="SSF46785">
    <property type="entry name" value="Winged helix' DNA-binding domain"/>
    <property type="match status" value="1"/>
</dbReference>
<dbReference type="PANTHER" id="PTHR43537:SF20">
    <property type="entry name" value="HTH-TYPE TRANSCRIPTIONAL REPRESSOR GLAR"/>
    <property type="match status" value="1"/>
</dbReference>
<protein>
    <submittedName>
        <fullName evidence="5">FCD domain-containing protein</fullName>
    </submittedName>
</protein>
<evidence type="ECO:0000256" key="1">
    <source>
        <dbReference type="ARBA" id="ARBA00023015"/>
    </source>
</evidence>
<dbReference type="InterPro" id="IPR036390">
    <property type="entry name" value="WH_DNA-bd_sf"/>
</dbReference>
<dbReference type="Gene3D" id="1.20.120.530">
    <property type="entry name" value="GntR ligand-binding domain-like"/>
    <property type="match status" value="1"/>
</dbReference>
<dbReference type="InterPro" id="IPR008920">
    <property type="entry name" value="TF_FadR/GntR_C"/>
</dbReference>
<dbReference type="InterPro" id="IPR000524">
    <property type="entry name" value="Tscrpt_reg_HTH_GntR"/>
</dbReference>
<organism evidence="5 6">
    <name type="scientific">Denitromonas halophila</name>
    <dbReference type="NCBI Taxonomy" id="1629404"/>
    <lineage>
        <taxon>Bacteria</taxon>
        <taxon>Pseudomonadati</taxon>
        <taxon>Pseudomonadota</taxon>
        <taxon>Betaproteobacteria</taxon>
        <taxon>Rhodocyclales</taxon>
        <taxon>Zoogloeaceae</taxon>
        <taxon>Denitromonas</taxon>
    </lineage>
</organism>
<reference evidence="5 6" key="1">
    <citation type="submission" date="2019-07" db="EMBL/GenBank/DDBJ databases">
        <title>The pathways for chlorine oxyanion respiration interact through the shared metabolite chlorate.</title>
        <authorList>
            <person name="Barnum T.P."/>
            <person name="Cheng Y."/>
            <person name="Hill K.A."/>
            <person name="Lucas L.N."/>
            <person name="Carlson H.K."/>
            <person name="Coates J.D."/>
        </authorList>
    </citation>
    <scope>NUCLEOTIDE SEQUENCE [LARGE SCALE GENOMIC DNA]</scope>
    <source>
        <strain evidence="5 6">SFB-3</strain>
    </source>
</reference>
<dbReference type="SMART" id="SM00345">
    <property type="entry name" value="HTH_GNTR"/>
    <property type="match status" value="1"/>
</dbReference>
<gene>
    <name evidence="5" type="ORF">FHP91_10015</name>
</gene>
<keyword evidence="1" id="KW-0805">Transcription regulation</keyword>
<evidence type="ECO:0000313" key="5">
    <source>
        <dbReference type="EMBL" id="TVO57221.1"/>
    </source>
</evidence>
<evidence type="ECO:0000256" key="3">
    <source>
        <dbReference type="ARBA" id="ARBA00023163"/>
    </source>
</evidence>
<comment type="caution">
    <text evidence="5">The sequence shown here is derived from an EMBL/GenBank/DDBJ whole genome shotgun (WGS) entry which is preliminary data.</text>
</comment>